<comment type="similarity">
    <text evidence="5">Belongs to the glycosyltransferase 26 family. TagA/TarA subfamily.</text>
</comment>
<keyword evidence="1 5" id="KW-0328">Glycosyltransferase</keyword>
<reference evidence="6" key="1">
    <citation type="submission" date="2021-11" db="EMBL/GenBank/DDBJ databases">
        <title>Description of a new species Pelosinus isolated from the bottom sediments of Lake Baikal.</title>
        <authorList>
            <person name="Zakharyuk A."/>
        </authorList>
    </citation>
    <scope>NUCLEOTIDE SEQUENCE</scope>
    <source>
        <strain evidence="6">Bkl1</strain>
    </source>
</reference>
<comment type="pathway">
    <text evidence="5">Cell wall biogenesis; teichoic acid biosynthesis.</text>
</comment>
<keyword evidence="3 5" id="KW-0777">Teichoic acid biosynthesis</keyword>
<evidence type="ECO:0000256" key="4">
    <source>
        <dbReference type="ARBA" id="ARBA00023316"/>
    </source>
</evidence>
<dbReference type="EC" id="2.4.1.187" evidence="5"/>
<keyword evidence="2 5" id="KW-0808">Transferase</keyword>
<sequence>MRNRIAVLNVMIDVVTMKEAVEAVKQFILQKKSHLVVTPNPEIIMMANKDEQLARIINNADLVVPDGAGVVWAARYQGDAMPERVAGYDLVQNLLIEAMSEKYKIYLFGGAPGIAEKAKKIAEERYPGVQIVGTRNGFFTKQNESEIVNDIKACQPDILLVALGVPRQEKWLEEYKEELKVPVSIGVGGTFDVMAGVVKRAPLWMQRSNLEWLFRLLSEPKRAIRMLALPHFVIKIMTTKK</sequence>
<evidence type="ECO:0000256" key="2">
    <source>
        <dbReference type="ARBA" id="ARBA00022679"/>
    </source>
</evidence>
<comment type="catalytic activity">
    <reaction evidence="5">
        <text>UDP-N-acetyl-alpha-D-mannosamine + N-acetyl-alpha-D-glucosaminyl-di-trans,octa-cis-undecaprenyl diphosphate = N-acetyl-beta-D-mannosaminyl-(1-&gt;4)-N-acetyl-alpha-D-glucosaminyl di-trans,octa-cis-undecaprenyl diphosphate + UDP + H(+)</text>
        <dbReference type="Rhea" id="RHEA:16053"/>
        <dbReference type="ChEBI" id="CHEBI:15378"/>
        <dbReference type="ChEBI" id="CHEBI:58223"/>
        <dbReference type="ChEBI" id="CHEBI:62959"/>
        <dbReference type="ChEBI" id="CHEBI:68623"/>
        <dbReference type="ChEBI" id="CHEBI:132210"/>
        <dbReference type="EC" id="2.4.1.187"/>
    </reaction>
</comment>
<dbReference type="CDD" id="cd06533">
    <property type="entry name" value="Glyco_transf_WecG_TagA"/>
    <property type="match status" value="1"/>
</dbReference>
<organism evidence="6 7">
    <name type="scientific">Pelosinus baikalensis</name>
    <dbReference type="NCBI Taxonomy" id="2892015"/>
    <lineage>
        <taxon>Bacteria</taxon>
        <taxon>Bacillati</taxon>
        <taxon>Bacillota</taxon>
        <taxon>Negativicutes</taxon>
        <taxon>Selenomonadales</taxon>
        <taxon>Sporomusaceae</taxon>
        <taxon>Pelosinus</taxon>
    </lineage>
</organism>
<evidence type="ECO:0000256" key="3">
    <source>
        <dbReference type="ARBA" id="ARBA00022944"/>
    </source>
</evidence>
<protein>
    <recommendedName>
        <fullName evidence="5">N-acetylglucosaminyldiphosphoundecaprenol N-acetyl-beta-D-mannosaminyltransferase</fullName>
        <ecNumber evidence="5">2.4.1.187</ecNumber>
    </recommendedName>
    <alternativeName>
        <fullName evidence="5">N-acetylmannosaminyltransferase</fullName>
    </alternativeName>
    <alternativeName>
        <fullName evidence="5">UDP-N-acetylmannosamine transferase</fullName>
    </alternativeName>
    <alternativeName>
        <fullName evidence="5">UDP-N-acetylmannosamine:N-acetylglucosaminyl pyrophosphorylundecaprenol N-acetylmannosaminyltransferase</fullName>
    </alternativeName>
</protein>
<proteinExistence type="inferred from homology"/>
<gene>
    <name evidence="6" type="ORF">LMF89_04000</name>
</gene>
<dbReference type="RefSeq" id="WP_007956587.1">
    <property type="nucleotide sequence ID" value="NZ_JAJHJB010000003.1"/>
</dbReference>
<evidence type="ECO:0000313" key="6">
    <source>
        <dbReference type="EMBL" id="MCC5464526.1"/>
    </source>
</evidence>
<evidence type="ECO:0000313" key="7">
    <source>
        <dbReference type="Proteomes" id="UP001165492"/>
    </source>
</evidence>
<dbReference type="Pfam" id="PF03808">
    <property type="entry name" value="Glyco_tran_WecG"/>
    <property type="match status" value="1"/>
</dbReference>
<comment type="caution">
    <text evidence="6">The sequence shown here is derived from an EMBL/GenBank/DDBJ whole genome shotgun (WGS) entry which is preliminary data.</text>
</comment>
<name>A0ABS8HMY0_9FIRM</name>
<dbReference type="InterPro" id="IPR034714">
    <property type="entry name" value="TagA_TarA"/>
</dbReference>
<dbReference type="PANTHER" id="PTHR34136:SF1">
    <property type="entry name" value="UDP-N-ACETYL-D-MANNOSAMINURONIC ACID TRANSFERASE"/>
    <property type="match status" value="1"/>
</dbReference>
<keyword evidence="4 5" id="KW-0961">Cell wall biogenesis/degradation</keyword>
<dbReference type="Proteomes" id="UP001165492">
    <property type="component" value="Unassembled WGS sequence"/>
</dbReference>
<accession>A0ABS8HMY0</accession>
<evidence type="ECO:0000256" key="5">
    <source>
        <dbReference type="HAMAP-Rule" id="MF_02070"/>
    </source>
</evidence>
<dbReference type="EMBL" id="JAJHJB010000003">
    <property type="protein sequence ID" value="MCC5464526.1"/>
    <property type="molecule type" value="Genomic_DNA"/>
</dbReference>
<dbReference type="InterPro" id="IPR004629">
    <property type="entry name" value="WecG_TagA_CpsF"/>
</dbReference>
<dbReference type="HAMAP" id="MF_02070">
    <property type="entry name" value="TagA_TarA"/>
    <property type="match status" value="1"/>
</dbReference>
<dbReference type="PANTHER" id="PTHR34136">
    <property type="match status" value="1"/>
</dbReference>
<comment type="function">
    <text evidence="5">Catalyzes the conversion of GlcNAc-PP-undecaprenol into ManNAc-GlcNAc-PP-undecaprenol, the first committed lipid intermediate in the de novo synthesis of teichoic acid.</text>
</comment>
<dbReference type="NCBIfam" id="TIGR00696">
    <property type="entry name" value="wecG_tagA_cpsF"/>
    <property type="match status" value="1"/>
</dbReference>
<keyword evidence="7" id="KW-1185">Reference proteome</keyword>
<evidence type="ECO:0000256" key="1">
    <source>
        <dbReference type="ARBA" id="ARBA00022676"/>
    </source>
</evidence>